<dbReference type="PANTHER" id="PTHR11644">
    <property type="entry name" value="CYTIDINE DEAMINASE"/>
    <property type="match status" value="1"/>
</dbReference>
<reference evidence="6 7" key="1">
    <citation type="submission" date="2019-01" db="EMBL/GenBank/DDBJ databases">
        <title>Filimonas sp. strain TTM-71.</title>
        <authorList>
            <person name="Chen W.-M."/>
        </authorList>
    </citation>
    <scope>NUCLEOTIDE SEQUENCE [LARGE SCALE GENOMIC DNA]</scope>
    <source>
        <strain evidence="6 7">TTM-71</strain>
    </source>
</reference>
<keyword evidence="4" id="KW-0862">Zinc</keyword>
<dbReference type="GO" id="GO:0042802">
    <property type="term" value="F:identical protein binding"/>
    <property type="evidence" value="ECO:0007669"/>
    <property type="project" value="UniProtKB-ARBA"/>
</dbReference>
<dbReference type="InterPro" id="IPR016192">
    <property type="entry name" value="APOBEC/CMP_deaminase_Zn-bd"/>
</dbReference>
<evidence type="ECO:0000313" key="6">
    <source>
        <dbReference type="EMBL" id="RXK85559.1"/>
    </source>
</evidence>
<organism evidence="6 7">
    <name type="scientific">Filimonas effusa</name>
    <dbReference type="NCBI Taxonomy" id="2508721"/>
    <lineage>
        <taxon>Bacteria</taxon>
        <taxon>Pseudomonadati</taxon>
        <taxon>Bacteroidota</taxon>
        <taxon>Chitinophagia</taxon>
        <taxon>Chitinophagales</taxon>
        <taxon>Chitinophagaceae</taxon>
        <taxon>Filimonas</taxon>
    </lineage>
</organism>
<dbReference type="SUPFAM" id="SSF53927">
    <property type="entry name" value="Cytidine deaminase-like"/>
    <property type="match status" value="1"/>
</dbReference>
<dbReference type="GO" id="GO:0008270">
    <property type="term" value="F:zinc ion binding"/>
    <property type="evidence" value="ECO:0007669"/>
    <property type="project" value="InterPro"/>
</dbReference>
<evidence type="ECO:0000256" key="2">
    <source>
        <dbReference type="ARBA" id="ARBA00022723"/>
    </source>
</evidence>
<dbReference type="CDD" id="cd01283">
    <property type="entry name" value="cytidine_deaminase"/>
    <property type="match status" value="1"/>
</dbReference>
<dbReference type="InterPro" id="IPR002125">
    <property type="entry name" value="CMP_dCMP_dom"/>
</dbReference>
<evidence type="ECO:0000259" key="5">
    <source>
        <dbReference type="PROSITE" id="PS51747"/>
    </source>
</evidence>
<dbReference type="GO" id="GO:0072527">
    <property type="term" value="P:pyrimidine-containing compound metabolic process"/>
    <property type="evidence" value="ECO:0007669"/>
    <property type="project" value="UniProtKB-ARBA"/>
</dbReference>
<evidence type="ECO:0000256" key="1">
    <source>
        <dbReference type="ARBA" id="ARBA00006576"/>
    </source>
</evidence>
<keyword evidence="2" id="KW-0479">Metal-binding</keyword>
<dbReference type="Proteomes" id="UP000290545">
    <property type="component" value="Unassembled WGS sequence"/>
</dbReference>
<dbReference type="PANTHER" id="PTHR11644:SF2">
    <property type="entry name" value="CYTIDINE DEAMINASE"/>
    <property type="match status" value="1"/>
</dbReference>
<dbReference type="InterPro" id="IPR050202">
    <property type="entry name" value="Cyt/Deoxycyt_deaminase"/>
</dbReference>
<comment type="caution">
    <text evidence="6">The sequence shown here is derived from an EMBL/GenBank/DDBJ whole genome shotgun (WGS) entry which is preliminary data.</text>
</comment>
<dbReference type="Pfam" id="PF00383">
    <property type="entry name" value="dCMP_cyt_deam_1"/>
    <property type="match status" value="1"/>
</dbReference>
<dbReference type="Gene3D" id="3.40.140.10">
    <property type="entry name" value="Cytidine Deaminase, domain 2"/>
    <property type="match status" value="1"/>
</dbReference>
<keyword evidence="7" id="KW-1185">Reference proteome</keyword>
<dbReference type="AlphaFoldDB" id="A0A4Q1DAQ0"/>
<feature type="domain" description="CMP/dCMP-type deaminase" evidence="5">
    <location>
        <begin position="20"/>
        <end position="158"/>
    </location>
</feature>
<dbReference type="NCBIfam" id="NF004064">
    <property type="entry name" value="PRK05578.1"/>
    <property type="match status" value="1"/>
</dbReference>
<dbReference type="PROSITE" id="PS00903">
    <property type="entry name" value="CYT_DCMP_DEAMINASES_1"/>
    <property type="match status" value="1"/>
</dbReference>
<proteinExistence type="inferred from homology"/>
<keyword evidence="3 6" id="KW-0378">Hydrolase</keyword>
<evidence type="ECO:0000256" key="3">
    <source>
        <dbReference type="ARBA" id="ARBA00022801"/>
    </source>
</evidence>
<comment type="similarity">
    <text evidence="1">Belongs to the cytidine and deoxycytidylate deaminase family.</text>
</comment>
<dbReference type="InterPro" id="IPR016193">
    <property type="entry name" value="Cytidine_deaminase-like"/>
</dbReference>
<protein>
    <submittedName>
        <fullName evidence="6">Cytidine deaminase</fullName>
        <ecNumber evidence="6">3.5.4.5</ecNumber>
    </submittedName>
</protein>
<dbReference type="PROSITE" id="PS51747">
    <property type="entry name" value="CYT_DCMP_DEAMINASES_2"/>
    <property type="match status" value="1"/>
</dbReference>
<dbReference type="RefSeq" id="WP_129001311.1">
    <property type="nucleotide sequence ID" value="NZ_SDHZ01000001.1"/>
</dbReference>
<dbReference type="GO" id="GO:0055086">
    <property type="term" value="P:nucleobase-containing small molecule metabolic process"/>
    <property type="evidence" value="ECO:0007669"/>
    <property type="project" value="UniProtKB-ARBA"/>
</dbReference>
<accession>A0A4Q1DAQ0</accession>
<evidence type="ECO:0000256" key="4">
    <source>
        <dbReference type="ARBA" id="ARBA00022833"/>
    </source>
</evidence>
<dbReference type="EC" id="3.5.4.5" evidence="6"/>
<name>A0A4Q1DAQ0_9BACT</name>
<dbReference type="GO" id="GO:0004126">
    <property type="term" value="F:cytidine deaminase activity"/>
    <property type="evidence" value="ECO:0007669"/>
    <property type="project" value="UniProtKB-EC"/>
</dbReference>
<dbReference type="OrthoDB" id="9795347at2"/>
<dbReference type="GO" id="GO:0005829">
    <property type="term" value="C:cytosol"/>
    <property type="evidence" value="ECO:0007669"/>
    <property type="project" value="TreeGrafter"/>
</dbReference>
<gene>
    <name evidence="6" type="ORF">ESB13_01720</name>
</gene>
<dbReference type="EMBL" id="SDHZ01000001">
    <property type="protein sequence ID" value="RXK85559.1"/>
    <property type="molecule type" value="Genomic_DNA"/>
</dbReference>
<sequence>MNKQLVFEFEEYNSISELNTDDAQLLQQAREATGTAYAPYSNFRVAAAALLENGKVLTATNQENASYPAGICAERALLATVGALFPGMPIITMAISYHNVNNGSSDQPVSPCGICRQTLMEYEGRTHKPIRIVLSGMEGKVYLVKEANMLLPLGFTSKDL</sequence>
<evidence type="ECO:0000313" key="7">
    <source>
        <dbReference type="Proteomes" id="UP000290545"/>
    </source>
</evidence>